<dbReference type="RefSeq" id="WP_189988160.1">
    <property type="nucleotide sequence ID" value="NZ_BMZS01000003.1"/>
</dbReference>
<keyword evidence="3" id="KW-1185">Reference proteome</keyword>
<accession>A0A918XPR3</accession>
<evidence type="ECO:0000259" key="1">
    <source>
        <dbReference type="PROSITE" id="PS50056"/>
    </source>
</evidence>
<reference evidence="2" key="2">
    <citation type="submission" date="2020-09" db="EMBL/GenBank/DDBJ databases">
        <authorList>
            <person name="Sun Q."/>
            <person name="Kim S."/>
        </authorList>
    </citation>
    <scope>NUCLEOTIDE SEQUENCE</scope>
    <source>
        <strain evidence="2">KCTC 42651</strain>
    </source>
</reference>
<dbReference type="Pfam" id="PF22741">
    <property type="entry name" value="PTP-NADK"/>
    <property type="match status" value="1"/>
</dbReference>
<comment type="caution">
    <text evidence="2">The sequence shown here is derived from an EMBL/GenBank/DDBJ whole genome shotgun (WGS) entry which is preliminary data.</text>
</comment>
<dbReference type="Gene3D" id="3.90.190.10">
    <property type="entry name" value="Protein tyrosine phosphatase superfamily"/>
    <property type="match status" value="1"/>
</dbReference>
<dbReference type="InterPro" id="IPR000387">
    <property type="entry name" value="Tyr_Pase_dom"/>
</dbReference>
<dbReference type="PROSITE" id="PS50056">
    <property type="entry name" value="TYR_PHOSPHATASE_2"/>
    <property type="match status" value="1"/>
</dbReference>
<reference evidence="2" key="1">
    <citation type="journal article" date="2014" name="Int. J. Syst. Evol. Microbiol.">
        <title>Complete genome sequence of Corynebacterium casei LMG S-19264T (=DSM 44701T), isolated from a smear-ripened cheese.</title>
        <authorList>
            <consortium name="US DOE Joint Genome Institute (JGI-PGF)"/>
            <person name="Walter F."/>
            <person name="Albersmeier A."/>
            <person name="Kalinowski J."/>
            <person name="Ruckert C."/>
        </authorList>
    </citation>
    <scope>NUCLEOTIDE SEQUENCE</scope>
    <source>
        <strain evidence="2">KCTC 42651</strain>
    </source>
</reference>
<dbReference type="AlphaFoldDB" id="A0A918XPR3"/>
<dbReference type="InterPro" id="IPR029021">
    <property type="entry name" value="Prot-tyrosine_phosphatase-like"/>
</dbReference>
<dbReference type="Proteomes" id="UP000630353">
    <property type="component" value="Unassembled WGS sequence"/>
</dbReference>
<dbReference type="SUPFAM" id="SSF52799">
    <property type="entry name" value="(Phosphotyrosine protein) phosphatases II"/>
    <property type="match status" value="1"/>
</dbReference>
<dbReference type="PROSITE" id="PS00383">
    <property type="entry name" value="TYR_PHOSPHATASE_1"/>
    <property type="match status" value="1"/>
</dbReference>
<evidence type="ECO:0000313" key="2">
    <source>
        <dbReference type="EMBL" id="GHD45352.1"/>
    </source>
</evidence>
<organism evidence="2 3">
    <name type="scientific">Thalassobaculum fulvum</name>
    <dbReference type="NCBI Taxonomy" id="1633335"/>
    <lineage>
        <taxon>Bacteria</taxon>
        <taxon>Pseudomonadati</taxon>
        <taxon>Pseudomonadota</taxon>
        <taxon>Alphaproteobacteria</taxon>
        <taxon>Rhodospirillales</taxon>
        <taxon>Thalassobaculaceae</taxon>
        <taxon>Thalassobaculum</taxon>
    </lineage>
</organism>
<dbReference type="EMBL" id="BMZS01000003">
    <property type="protein sequence ID" value="GHD45352.1"/>
    <property type="molecule type" value="Genomic_DNA"/>
</dbReference>
<dbReference type="InterPro" id="IPR055214">
    <property type="entry name" value="PTP-NADK"/>
</dbReference>
<evidence type="ECO:0000313" key="3">
    <source>
        <dbReference type="Proteomes" id="UP000630353"/>
    </source>
</evidence>
<dbReference type="InterPro" id="IPR016130">
    <property type="entry name" value="Tyr_Pase_AS"/>
</dbReference>
<gene>
    <name evidence="2" type="primary">ctpA</name>
    <name evidence="2" type="ORF">GCM10017083_13170</name>
</gene>
<protein>
    <submittedName>
        <fullName evidence="2">Protein-tyrosine-phosphatase</fullName>
    </submittedName>
</protein>
<sequence length="228" mass="26285">MTDLPHHAAPAPPMTPDERRRAWLNLLFVDHGFLRHFYVHRHKVTDGVWRAAQPAPHHLERFAAEGVKTILNLRGPRVECGAYRLEREACARLGLTLIDFPIRSRSCLDRETVLAALDLWDGLELPLVMHCKSGADRTGFMATLYLWQRRGVPLRRAMDQLSWRYGHIRQAKTGVIDFFYESYLAAEAKSGIGFREWIATEYDPKALNAAFRENWLAGILVNKILRRE</sequence>
<feature type="domain" description="Tyrosine specific protein phosphatases" evidence="1">
    <location>
        <begin position="121"/>
        <end position="161"/>
    </location>
</feature>
<name>A0A918XPR3_9PROT</name>
<proteinExistence type="predicted"/>